<comment type="caution">
    <text evidence="11">The sequence shown here is derived from an EMBL/GenBank/DDBJ whole genome shotgun (WGS) entry which is preliminary data.</text>
</comment>
<feature type="region of interest" description="Disordered" evidence="8">
    <location>
        <begin position="230"/>
        <end position="249"/>
    </location>
</feature>
<dbReference type="Pfam" id="PF04433">
    <property type="entry name" value="SWIRM"/>
    <property type="match status" value="1"/>
</dbReference>
<feature type="compositionally biased region" description="Basic and acidic residues" evidence="8">
    <location>
        <begin position="311"/>
        <end position="321"/>
    </location>
</feature>
<keyword evidence="4" id="KW-0238">DNA-binding</keyword>
<dbReference type="InterPro" id="IPR001005">
    <property type="entry name" value="SANT/Myb"/>
</dbReference>
<dbReference type="Proteomes" id="UP001345219">
    <property type="component" value="Chromosome 4"/>
</dbReference>
<keyword evidence="3" id="KW-0805">Transcription regulation</keyword>
<dbReference type="SMART" id="SM00717">
    <property type="entry name" value="SANT"/>
    <property type="match status" value="1"/>
</dbReference>
<dbReference type="PROSITE" id="PS50934">
    <property type="entry name" value="SWIRM"/>
    <property type="match status" value="1"/>
</dbReference>
<feature type="compositionally biased region" description="Basic and acidic residues" evidence="8">
    <location>
        <begin position="230"/>
        <end position="239"/>
    </location>
</feature>
<feature type="region of interest" description="Disordered" evidence="8">
    <location>
        <begin position="307"/>
        <end position="338"/>
    </location>
</feature>
<evidence type="ECO:0000256" key="8">
    <source>
        <dbReference type="SAM" id="MobiDB-lite"/>
    </source>
</evidence>
<feature type="coiled-coil region" evidence="7">
    <location>
        <begin position="511"/>
        <end position="545"/>
    </location>
</feature>
<evidence type="ECO:0000256" key="3">
    <source>
        <dbReference type="ARBA" id="ARBA00023015"/>
    </source>
</evidence>
<dbReference type="PROSITE" id="PS51293">
    <property type="entry name" value="SANT"/>
    <property type="match status" value="1"/>
</dbReference>
<dbReference type="InterPro" id="IPR032451">
    <property type="entry name" value="SMARCC_C"/>
</dbReference>
<dbReference type="CDD" id="cd00167">
    <property type="entry name" value="SANT"/>
    <property type="match status" value="1"/>
</dbReference>
<feature type="compositionally biased region" description="Low complexity" evidence="8">
    <location>
        <begin position="240"/>
        <end position="249"/>
    </location>
</feature>
<dbReference type="Pfam" id="PF16495">
    <property type="entry name" value="SWIRM-assoc_1"/>
    <property type="match status" value="1"/>
</dbReference>
<keyword evidence="12" id="KW-1185">Reference proteome</keyword>
<reference evidence="11 12" key="1">
    <citation type="journal article" date="2023" name="Hortic Res">
        <title>Pangenome of water caltrop reveals structural variations and asymmetric subgenome divergence after allopolyploidization.</title>
        <authorList>
            <person name="Zhang X."/>
            <person name="Chen Y."/>
            <person name="Wang L."/>
            <person name="Yuan Y."/>
            <person name="Fang M."/>
            <person name="Shi L."/>
            <person name="Lu R."/>
            <person name="Comes H.P."/>
            <person name="Ma Y."/>
            <person name="Chen Y."/>
            <person name="Huang G."/>
            <person name="Zhou Y."/>
            <person name="Zheng Z."/>
            <person name="Qiu Y."/>
        </authorList>
    </citation>
    <scope>NUCLEOTIDE SEQUENCE [LARGE SCALE GENOMIC DNA]</scope>
    <source>
        <tissue evidence="11">Roots</tissue>
    </source>
</reference>
<dbReference type="FunFam" id="1.10.10.10:FF:000020">
    <property type="entry name" value="SWI/SNF complex subunit SMARCC2 isoform c"/>
    <property type="match status" value="1"/>
</dbReference>
<dbReference type="AlphaFoldDB" id="A0AAN7JNF9"/>
<keyword evidence="5" id="KW-0804">Transcription</keyword>
<keyword evidence="1" id="KW-0217">Developmental protein</keyword>
<name>A0AAN7JNF9_9MYRT</name>
<evidence type="ECO:0000256" key="1">
    <source>
        <dbReference type="ARBA" id="ARBA00022473"/>
    </source>
</evidence>
<feature type="domain" description="SWIRM" evidence="9">
    <location>
        <begin position="27"/>
        <end position="124"/>
    </location>
</feature>
<dbReference type="GO" id="GO:0003677">
    <property type="term" value="F:DNA binding"/>
    <property type="evidence" value="ECO:0007669"/>
    <property type="project" value="UniProtKB-KW"/>
</dbReference>
<dbReference type="GO" id="GO:0005634">
    <property type="term" value="C:nucleus"/>
    <property type="evidence" value="ECO:0007669"/>
    <property type="project" value="UniProtKB-ARBA"/>
</dbReference>
<evidence type="ECO:0000256" key="2">
    <source>
        <dbReference type="ARBA" id="ARBA00022853"/>
    </source>
</evidence>
<evidence type="ECO:0000256" key="5">
    <source>
        <dbReference type="ARBA" id="ARBA00023163"/>
    </source>
</evidence>
<dbReference type="EMBL" id="JAXIOK010000017">
    <property type="protein sequence ID" value="KAK4750687.1"/>
    <property type="molecule type" value="Genomic_DNA"/>
</dbReference>
<dbReference type="Pfam" id="PF00249">
    <property type="entry name" value="Myb_DNA-binding"/>
    <property type="match status" value="1"/>
</dbReference>
<accession>A0AAN7JNF9</accession>
<dbReference type="InterPro" id="IPR017884">
    <property type="entry name" value="SANT_dom"/>
</dbReference>
<feature type="domain" description="SANT" evidence="10">
    <location>
        <begin position="248"/>
        <end position="299"/>
    </location>
</feature>
<dbReference type="PANTHER" id="PTHR12802">
    <property type="entry name" value="SWI/SNF COMPLEX-RELATED"/>
    <property type="match status" value="1"/>
</dbReference>
<dbReference type="InterPro" id="IPR007526">
    <property type="entry name" value="SWIRM"/>
</dbReference>
<evidence type="ECO:0000313" key="12">
    <source>
        <dbReference type="Proteomes" id="UP001345219"/>
    </source>
</evidence>
<evidence type="ECO:0008006" key="13">
    <source>
        <dbReference type="Google" id="ProtNLM"/>
    </source>
</evidence>
<dbReference type="PANTHER" id="PTHR12802:SF140">
    <property type="entry name" value="SWI_SNF COMPLEX SUBUNIT SWI3A"/>
    <property type="match status" value="1"/>
</dbReference>
<dbReference type="SUPFAM" id="SSF46689">
    <property type="entry name" value="Homeodomain-like"/>
    <property type="match status" value="2"/>
</dbReference>
<keyword evidence="2" id="KW-0156">Chromatin regulator</keyword>
<proteinExistence type="predicted"/>
<keyword evidence="6" id="KW-0539">Nucleus</keyword>
<evidence type="ECO:0000259" key="10">
    <source>
        <dbReference type="PROSITE" id="PS51293"/>
    </source>
</evidence>
<protein>
    <recommendedName>
        <fullName evidence="13">SWI/SNF complex subunit SWI3A</fullName>
    </recommendedName>
</protein>
<evidence type="ECO:0000313" key="11">
    <source>
        <dbReference type="EMBL" id="KAK4750687.1"/>
    </source>
</evidence>
<evidence type="ECO:0000259" key="9">
    <source>
        <dbReference type="PROSITE" id="PS50934"/>
    </source>
</evidence>
<dbReference type="InterPro" id="IPR009057">
    <property type="entry name" value="Homeodomain-like_sf"/>
</dbReference>
<evidence type="ECO:0000256" key="7">
    <source>
        <dbReference type="SAM" id="Coils"/>
    </source>
</evidence>
<dbReference type="Gene3D" id="1.10.10.60">
    <property type="entry name" value="Homeodomain-like"/>
    <property type="match status" value="1"/>
</dbReference>
<sequence length="562" mass="62156">MASTTTASLDPLSRSSRPEGSELDDLYTIPIRSSWFSWGEIHETERVALREFFDLSSISRTPKIYKEYRDFIINKYREDPLRRLTFTEVRKSLVGDVSLLHKVFLFLEKWGLINFGAASPGAVVGEEEVKRKVDFEEAVPNGIRVVAVPNSGRPLSAPATSMSNNSARSQECSAIPPLASFSDVFRDAMKHRASACRSCSGMCNSGCYESTKEEGFIICANCFKDENFGESRSKDEFKSSDSQGVSVSSGSEWTEAETLLLLESVLSHRDDWELVAQNVETKSKLDCILKLIELPFGDSMVDSFYRTGKSKGRDGEVKKGEQLQAPEDESTETVKSDDQCVQTEITNNMQNGYSGDQEPPLKRKRVDSLQSCDSSLMKQAALISAMAGPDIAAAAAEAAVSAICNETSCPRELFDYKELFMGGAACALAIDIKPEISAVGDSSKNNELQAEDQDLPACKPIIPLQMRAATATTLGAAAAHAKLLADQEEREIEHLVATIIGAQMEKMQFKMKDVEDLEVIMEKEYEEIEQMKENITSERVDVLERAINGGISRWKDHPSLKY</sequence>
<evidence type="ECO:0000256" key="6">
    <source>
        <dbReference type="ARBA" id="ARBA00023242"/>
    </source>
</evidence>
<evidence type="ECO:0000256" key="4">
    <source>
        <dbReference type="ARBA" id="ARBA00023125"/>
    </source>
</evidence>
<dbReference type="GO" id="GO:0006325">
    <property type="term" value="P:chromatin organization"/>
    <property type="evidence" value="ECO:0007669"/>
    <property type="project" value="UniProtKB-KW"/>
</dbReference>
<dbReference type="InterPro" id="IPR036388">
    <property type="entry name" value="WH-like_DNA-bd_sf"/>
</dbReference>
<keyword evidence="7" id="KW-0175">Coiled coil</keyword>
<organism evidence="11 12">
    <name type="scientific">Trapa incisa</name>
    <dbReference type="NCBI Taxonomy" id="236973"/>
    <lineage>
        <taxon>Eukaryota</taxon>
        <taxon>Viridiplantae</taxon>
        <taxon>Streptophyta</taxon>
        <taxon>Embryophyta</taxon>
        <taxon>Tracheophyta</taxon>
        <taxon>Spermatophyta</taxon>
        <taxon>Magnoliopsida</taxon>
        <taxon>eudicotyledons</taxon>
        <taxon>Gunneridae</taxon>
        <taxon>Pentapetalae</taxon>
        <taxon>rosids</taxon>
        <taxon>malvids</taxon>
        <taxon>Myrtales</taxon>
        <taxon>Lythraceae</taxon>
        <taxon>Trapa</taxon>
    </lineage>
</organism>
<gene>
    <name evidence="11" type="ORF">SAY87_004169</name>
</gene>
<dbReference type="Gene3D" id="1.10.10.10">
    <property type="entry name" value="Winged helix-like DNA-binding domain superfamily/Winged helix DNA-binding domain"/>
    <property type="match status" value="1"/>
</dbReference>
<feature type="region of interest" description="Disordered" evidence="8">
    <location>
        <begin position="1"/>
        <end position="20"/>
    </location>
</feature>